<dbReference type="GO" id="GO:0009535">
    <property type="term" value="C:chloroplast thylakoid membrane"/>
    <property type="evidence" value="ECO:0007669"/>
    <property type="project" value="TreeGrafter"/>
</dbReference>
<dbReference type="GO" id="GO:0006397">
    <property type="term" value="P:mRNA processing"/>
    <property type="evidence" value="ECO:0007669"/>
    <property type="project" value="UniProtKB-KW"/>
</dbReference>
<feature type="region of interest" description="Disordered" evidence="10">
    <location>
        <begin position="156"/>
        <end position="181"/>
    </location>
</feature>
<evidence type="ECO:0000256" key="3">
    <source>
        <dbReference type="ARBA" id="ARBA00022640"/>
    </source>
</evidence>
<dbReference type="InterPro" id="IPR048289">
    <property type="entry name" value="RRM2_NsCP33-like"/>
</dbReference>
<keyword evidence="2" id="KW-0150">Chloroplast</keyword>
<keyword evidence="6 9" id="KW-0694">RNA-binding</keyword>
<evidence type="ECO:0000259" key="11">
    <source>
        <dbReference type="PROSITE" id="PS50102"/>
    </source>
</evidence>
<dbReference type="SUPFAM" id="SSF54928">
    <property type="entry name" value="RNA-binding domain, RBD"/>
    <property type="match status" value="2"/>
</dbReference>
<feature type="domain" description="RRM" evidence="11">
    <location>
        <begin position="87"/>
        <end position="165"/>
    </location>
</feature>
<dbReference type="InterPro" id="IPR012677">
    <property type="entry name" value="Nucleotide-bd_a/b_plait_sf"/>
</dbReference>
<dbReference type="InterPro" id="IPR035979">
    <property type="entry name" value="RBD_domain_sf"/>
</dbReference>
<dbReference type="InterPro" id="IPR050502">
    <property type="entry name" value="Euk_RNA-bind_prot"/>
</dbReference>
<name>A0A1J6I6K1_NICAT</name>
<dbReference type="GO" id="GO:1990904">
    <property type="term" value="C:ribonucleoprotein complex"/>
    <property type="evidence" value="ECO:0007669"/>
    <property type="project" value="UniProtKB-KW"/>
</dbReference>
<dbReference type="PROSITE" id="PS50102">
    <property type="entry name" value="RRM"/>
    <property type="match status" value="2"/>
</dbReference>
<dbReference type="EMBL" id="MJEQ01037194">
    <property type="protein sequence ID" value="OIS96183.1"/>
    <property type="molecule type" value="Genomic_DNA"/>
</dbReference>
<evidence type="ECO:0000313" key="13">
    <source>
        <dbReference type="Proteomes" id="UP000187609"/>
    </source>
</evidence>
<keyword evidence="4" id="KW-0507">mRNA processing</keyword>
<dbReference type="CDD" id="cd21608">
    <property type="entry name" value="RRM2_NsCP33_like"/>
    <property type="match status" value="1"/>
</dbReference>
<dbReference type="InterPro" id="IPR000504">
    <property type="entry name" value="RRM_dom"/>
</dbReference>
<dbReference type="SMR" id="A0A1J6I6K1"/>
<sequence length="273" mass="29675">MASSASSLHFLSLTPQTLPLPKPTSQTTSLSFFSLPPSSLNLSLSSSSSCFSSRFVRKVTLSDFDQIEDVEDGDDGVEEERNFSPDLKIFVGNLPFSADSAALAELFERAGNVEMVEVIYDKLTGRSRGFGFVTMSSKEEVEAACQQFNGYELDGRALRVNSGPPPEKRENSSFRGGSRGGGSFDSSNRVYVGNLAWGVDQDALETLFSEQGKVVDAKVVYDRDSGRSRGFGFVTYSSAEEVNNAIESLDGVDLNGRAIRVSPAEARPPRRQF</sequence>
<dbReference type="PANTHER" id="PTHR48025">
    <property type="entry name" value="OS02G0815200 PROTEIN"/>
    <property type="match status" value="1"/>
</dbReference>
<dbReference type="Pfam" id="PF00076">
    <property type="entry name" value="RRM_1"/>
    <property type="match status" value="2"/>
</dbReference>
<evidence type="ECO:0000256" key="7">
    <source>
        <dbReference type="ARBA" id="ARBA00022946"/>
    </source>
</evidence>
<protein>
    <submittedName>
        <fullName evidence="12">29 kDa ribonucleoprotein a, chloroplastic</fullName>
    </submittedName>
</protein>
<evidence type="ECO:0000313" key="12">
    <source>
        <dbReference type="EMBL" id="OIS96183.1"/>
    </source>
</evidence>
<dbReference type="Gene3D" id="3.30.70.330">
    <property type="match status" value="2"/>
</dbReference>
<evidence type="ECO:0000256" key="6">
    <source>
        <dbReference type="ARBA" id="ARBA00022884"/>
    </source>
</evidence>
<keyword evidence="7" id="KW-0809">Transit peptide</keyword>
<evidence type="ECO:0000256" key="8">
    <source>
        <dbReference type="ARBA" id="ARBA00023274"/>
    </source>
</evidence>
<dbReference type="FunFam" id="3.30.70.330:FF:000361">
    <property type="entry name" value="28 kDa ribonucleoprotein, chloroplastic"/>
    <property type="match status" value="1"/>
</dbReference>
<comment type="subcellular location">
    <subcellularLocation>
        <location evidence="1">Plastid</location>
        <location evidence="1">Chloroplast</location>
    </subcellularLocation>
</comment>
<dbReference type="Proteomes" id="UP000187609">
    <property type="component" value="Unassembled WGS sequence"/>
</dbReference>
<evidence type="ECO:0000256" key="4">
    <source>
        <dbReference type="ARBA" id="ARBA00022664"/>
    </source>
</evidence>
<dbReference type="GO" id="GO:0003729">
    <property type="term" value="F:mRNA binding"/>
    <property type="evidence" value="ECO:0007669"/>
    <property type="project" value="TreeGrafter"/>
</dbReference>
<keyword evidence="3" id="KW-0934">Plastid</keyword>
<evidence type="ECO:0000256" key="1">
    <source>
        <dbReference type="ARBA" id="ARBA00004229"/>
    </source>
</evidence>
<evidence type="ECO:0000256" key="10">
    <source>
        <dbReference type="SAM" id="MobiDB-lite"/>
    </source>
</evidence>
<dbReference type="AlphaFoldDB" id="A0A1J6I6K1"/>
<dbReference type="OMA" id="YCSADEV"/>
<evidence type="ECO:0000256" key="5">
    <source>
        <dbReference type="ARBA" id="ARBA00022737"/>
    </source>
</evidence>
<dbReference type="KEGG" id="nau:109235546"/>
<dbReference type="GeneID" id="109235546"/>
<keyword evidence="13" id="KW-1185">Reference proteome</keyword>
<keyword evidence="5" id="KW-0677">Repeat</keyword>
<dbReference type="Gramene" id="OIS96183">
    <property type="protein sequence ID" value="OIS96183"/>
    <property type="gene ID" value="A4A49_03772"/>
</dbReference>
<dbReference type="STRING" id="49451.A0A1J6I6K1"/>
<comment type="caution">
    <text evidence="12">The sequence shown here is derived from an EMBL/GenBank/DDBJ whole genome shotgun (WGS) entry which is preliminary data.</text>
</comment>
<evidence type="ECO:0000256" key="2">
    <source>
        <dbReference type="ARBA" id="ARBA00022528"/>
    </source>
</evidence>
<dbReference type="SMART" id="SM00360">
    <property type="entry name" value="RRM"/>
    <property type="match status" value="2"/>
</dbReference>
<gene>
    <name evidence="12" type="primary">ROC1_2</name>
    <name evidence="12" type="ORF">A4A49_03772</name>
</gene>
<accession>A0A1J6I6K1</accession>
<reference evidence="12" key="1">
    <citation type="submission" date="2016-11" db="EMBL/GenBank/DDBJ databases">
        <title>The genome of Nicotiana attenuata.</title>
        <authorList>
            <person name="Xu S."/>
            <person name="Brockmoeller T."/>
            <person name="Gaquerel E."/>
            <person name="Navarro A."/>
            <person name="Kuhl H."/>
            <person name="Gase K."/>
            <person name="Ling Z."/>
            <person name="Zhou W."/>
            <person name="Kreitzer C."/>
            <person name="Stanke M."/>
            <person name="Tang H."/>
            <person name="Lyons E."/>
            <person name="Pandey P."/>
            <person name="Pandey S.P."/>
            <person name="Timmermann B."/>
            <person name="Baldwin I.T."/>
        </authorList>
    </citation>
    <scope>NUCLEOTIDE SEQUENCE [LARGE SCALE GENOMIC DNA]</scope>
    <source>
        <strain evidence="12">UT</strain>
    </source>
</reference>
<dbReference type="OrthoDB" id="439808at2759"/>
<dbReference type="PANTHER" id="PTHR48025:SF1">
    <property type="entry name" value="RRM DOMAIN-CONTAINING PROTEIN"/>
    <property type="match status" value="1"/>
</dbReference>
<proteinExistence type="predicted"/>
<organism evidence="12 13">
    <name type="scientific">Nicotiana attenuata</name>
    <name type="common">Coyote tobacco</name>
    <dbReference type="NCBI Taxonomy" id="49451"/>
    <lineage>
        <taxon>Eukaryota</taxon>
        <taxon>Viridiplantae</taxon>
        <taxon>Streptophyta</taxon>
        <taxon>Embryophyta</taxon>
        <taxon>Tracheophyta</taxon>
        <taxon>Spermatophyta</taxon>
        <taxon>Magnoliopsida</taxon>
        <taxon>eudicotyledons</taxon>
        <taxon>Gunneridae</taxon>
        <taxon>Pentapetalae</taxon>
        <taxon>asterids</taxon>
        <taxon>lamiids</taxon>
        <taxon>Solanales</taxon>
        <taxon>Solanaceae</taxon>
        <taxon>Nicotianoideae</taxon>
        <taxon>Nicotianeae</taxon>
        <taxon>Nicotiana</taxon>
    </lineage>
</organism>
<keyword evidence="8 12" id="KW-0687">Ribonucleoprotein</keyword>
<dbReference type="GO" id="GO:1901259">
    <property type="term" value="P:chloroplast rRNA processing"/>
    <property type="evidence" value="ECO:0007669"/>
    <property type="project" value="TreeGrafter"/>
</dbReference>
<feature type="domain" description="RRM" evidence="11">
    <location>
        <begin position="188"/>
        <end position="266"/>
    </location>
</feature>
<evidence type="ECO:0000256" key="9">
    <source>
        <dbReference type="PROSITE-ProRule" id="PRU00176"/>
    </source>
</evidence>